<evidence type="ECO:0000256" key="5">
    <source>
        <dbReference type="ARBA" id="ARBA00023014"/>
    </source>
</evidence>
<dbReference type="OrthoDB" id="9800776at2"/>
<keyword evidence="3" id="KW-0560">Oxidoreductase</keyword>
<dbReference type="Pfam" id="PF19112">
    <property type="entry name" value="VanA_C"/>
    <property type="match status" value="1"/>
</dbReference>
<keyword evidence="8" id="KW-1185">Reference proteome</keyword>
<dbReference type="SUPFAM" id="SSF50022">
    <property type="entry name" value="ISP domain"/>
    <property type="match status" value="1"/>
</dbReference>
<evidence type="ECO:0000256" key="1">
    <source>
        <dbReference type="ARBA" id="ARBA00022714"/>
    </source>
</evidence>
<feature type="domain" description="Rieske" evidence="6">
    <location>
        <begin position="13"/>
        <end position="116"/>
    </location>
</feature>
<reference evidence="7 8" key="1">
    <citation type="submission" date="2018-12" db="EMBL/GenBank/DDBJ databases">
        <title>Bacillus ochoae sp. nov., Paenibacillus whitsoniae sp. nov., Paenibacillus spiritus sp. nov. Isolated from the Mars Exploration Rover during spacecraft assembly.</title>
        <authorList>
            <person name="Seuylemezian A."/>
            <person name="Vaishampayan P."/>
        </authorList>
    </citation>
    <scope>NUCLEOTIDE SEQUENCE [LARGE SCALE GENOMIC DNA]</scope>
    <source>
        <strain evidence="7 8">MER 54</strain>
    </source>
</reference>
<dbReference type="Gene3D" id="3.90.380.10">
    <property type="entry name" value="Naphthalene 1,2-dioxygenase Alpha Subunit, Chain A, domain 1"/>
    <property type="match status" value="1"/>
</dbReference>
<keyword evidence="2" id="KW-0479">Metal-binding</keyword>
<dbReference type="RefSeq" id="WP_126139199.1">
    <property type="nucleotide sequence ID" value="NZ_RXHU01000002.1"/>
</dbReference>
<dbReference type="PROSITE" id="PS51296">
    <property type="entry name" value="RIESKE"/>
    <property type="match status" value="1"/>
</dbReference>
<evidence type="ECO:0000313" key="8">
    <source>
        <dbReference type="Proteomes" id="UP000276128"/>
    </source>
</evidence>
<dbReference type="AlphaFoldDB" id="A0A3S0A7Z0"/>
<dbReference type="Proteomes" id="UP000276128">
    <property type="component" value="Unassembled WGS sequence"/>
</dbReference>
<dbReference type="GO" id="GO:0016705">
    <property type="term" value="F:oxidoreductase activity, acting on paired donors, with incorporation or reduction of molecular oxygen"/>
    <property type="evidence" value="ECO:0007669"/>
    <property type="project" value="UniProtKB-ARBA"/>
</dbReference>
<evidence type="ECO:0000256" key="4">
    <source>
        <dbReference type="ARBA" id="ARBA00023004"/>
    </source>
</evidence>
<dbReference type="GO" id="GO:0004497">
    <property type="term" value="F:monooxygenase activity"/>
    <property type="evidence" value="ECO:0007669"/>
    <property type="project" value="UniProtKB-ARBA"/>
</dbReference>
<dbReference type="GO" id="GO:0046872">
    <property type="term" value="F:metal ion binding"/>
    <property type="evidence" value="ECO:0007669"/>
    <property type="project" value="UniProtKB-KW"/>
</dbReference>
<keyword evidence="4" id="KW-0408">Iron</keyword>
<evidence type="ECO:0000256" key="2">
    <source>
        <dbReference type="ARBA" id="ARBA00022723"/>
    </source>
</evidence>
<sequence length="357" mass="40937">MLQTEQNVLRKFYYPVMPIGDLKEGPKSIQLFGEPVVVWLDEQGKPAAAIDRCCHRTAKLSLGEVRQGCIVCPYHGWTFNRDGKCTYFPQSQLDNPPKVYKIKSFYCEEKYGYVWIALDEPLRGIPEFSRYGDPGIRQIHQFHEVIHCSALRLMENSFDTAHIAFVHHNTFGDNQDPIPPEFELVPNETGFDMYYDVPVTNKLNKNIKAINVDGDTTVRKVHGTWHMPFIRQLDMTYPTGLVHSIITCATPRDDHSCTLIQFVFRNDTEAEVPASTIIAFDRAVVDEDMVILESTESNVPLDLTLRMETHMHADKPGILMREMLLKLLAEHGEKESLPQLRTPQVYEMKIIERVAEA</sequence>
<dbReference type="GO" id="GO:0051537">
    <property type="term" value="F:2 iron, 2 sulfur cluster binding"/>
    <property type="evidence" value="ECO:0007669"/>
    <property type="project" value="UniProtKB-KW"/>
</dbReference>
<dbReference type="Pfam" id="PF00355">
    <property type="entry name" value="Rieske"/>
    <property type="match status" value="1"/>
</dbReference>
<organism evidence="7 8">
    <name type="scientific">Paenibacillus whitsoniae</name>
    <dbReference type="NCBI Taxonomy" id="2496558"/>
    <lineage>
        <taxon>Bacteria</taxon>
        <taxon>Bacillati</taxon>
        <taxon>Bacillota</taxon>
        <taxon>Bacilli</taxon>
        <taxon>Bacillales</taxon>
        <taxon>Paenibacillaceae</taxon>
        <taxon>Paenibacillus</taxon>
    </lineage>
</organism>
<dbReference type="InterPro" id="IPR044043">
    <property type="entry name" value="VanA_C_cat"/>
</dbReference>
<dbReference type="GO" id="GO:0051213">
    <property type="term" value="F:dioxygenase activity"/>
    <property type="evidence" value="ECO:0007669"/>
    <property type="project" value="UniProtKB-KW"/>
</dbReference>
<dbReference type="InterPro" id="IPR036922">
    <property type="entry name" value="Rieske_2Fe-2S_sf"/>
</dbReference>
<keyword evidence="1" id="KW-0001">2Fe-2S</keyword>
<keyword evidence="7" id="KW-0223">Dioxygenase</keyword>
<name>A0A3S0A7Z0_9BACL</name>
<dbReference type="PANTHER" id="PTHR21266">
    <property type="entry name" value="IRON-SULFUR DOMAIN CONTAINING PROTEIN"/>
    <property type="match status" value="1"/>
</dbReference>
<evidence type="ECO:0000259" key="6">
    <source>
        <dbReference type="PROSITE" id="PS51296"/>
    </source>
</evidence>
<dbReference type="SUPFAM" id="SSF55961">
    <property type="entry name" value="Bet v1-like"/>
    <property type="match status" value="1"/>
</dbReference>
<protein>
    <submittedName>
        <fullName evidence="7">Aromatic ring-hydroxylating dioxygenase subunit alpha</fullName>
    </submittedName>
</protein>
<comment type="caution">
    <text evidence="7">The sequence shown here is derived from an EMBL/GenBank/DDBJ whole genome shotgun (WGS) entry which is preliminary data.</text>
</comment>
<evidence type="ECO:0000313" key="7">
    <source>
        <dbReference type="EMBL" id="RTE11769.1"/>
    </source>
</evidence>
<gene>
    <name evidence="7" type="ORF">EJQ19_00215</name>
</gene>
<dbReference type="Gene3D" id="2.102.10.10">
    <property type="entry name" value="Rieske [2Fe-2S] iron-sulphur domain"/>
    <property type="match status" value="1"/>
</dbReference>
<proteinExistence type="predicted"/>
<keyword evidence="5" id="KW-0411">Iron-sulfur</keyword>
<dbReference type="InterPro" id="IPR050584">
    <property type="entry name" value="Cholesterol_7-desaturase"/>
</dbReference>
<dbReference type="PANTHER" id="PTHR21266:SF60">
    <property type="entry name" value="3-KETOSTEROID-9-ALPHA-MONOOXYGENASE, OXYGENASE COMPONENT"/>
    <property type="match status" value="1"/>
</dbReference>
<dbReference type="EMBL" id="RXHU01000002">
    <property type="protein sequence ID" value="RTE11769.1"/>
    <property type="molecule type" value="Genomic_DNA"/>
</dbReference>
<dbReference type="InterPro" id="IPR017941">
    <property type="entry name" value="Rieske_2Fe-2S"/>
</dbReference>
<evidence type="ECO:0000256" key="3">
    <source>
        <dbReference type="ARBA" id="ARBA00023002"/>
    </source>
</evidence>
<accession>A0A3S0A7Z0</accession>